<dbReference type="Proteomes" id="UP000515847">
    <property type="component" value="Chromosome"/>
</dbReference>
<dbReference type="EMBL" id="CP045798">
    <property type="protein sequence ID" value="QNB46924.1"/>
    <property type="molecule type" value="Genomic_DNA"/>
</dbReference>
<dbReference type="InterPro" id="IPR028087">
    <property type="entry name" value="Tad_N"/>
</dbReference>
<gene>
    <name evidence="2" type="ORF">BR63_11755</name>
</gene>
<evidence type="ECO:0000313" key="2">
    <source>
        <dbReference type="EMBL" id="QNB46924.1"/>
    </source>
</evidence>
<name>A0A7G6E4C0_THEFR</name>
<proteinExistence type="predicted"/>
<dbReference type="KEGG" id="tfr:BR63_11755"/>
<dbReference type="AlphaFoldDB" id="A0A7G6E4C0"/>
<reference evidence="2 3" key="1">
    <citation type="journal article" date="2019" name="Front. Microbiol.">
        <title>Thermoanaerosceptrum fracticalcis gen. nov. sp. nov., a Novel Fumarate-Fermenting Microorganism From a Deep Fractured Carbonate Aquifer of the US Great Basin.</title>
        <authorList>
            <person name="Hamilton-Brehm S.D."/>
            <person name="Stewart L.E."/>
            <person name="Zavarin M."/>
            <person name="Caldwell M."/>
            <person name="Lawson P.A."/>
            <person name="Onstott T.C."/>
            <person name="Grzymski J."/>
            <person name="Neveux I."/>
            <person name="Lollar B.S."/>
            <person name="Russell C.E."/>
            <person name="Moser D.P."/>
        </authorList>
    </citation>
    <scope>NUCLEOTIDE SEQUENCE [LARGE SCALE GENOMIC DNA]</scope>
    <source>
        <strain evidence="2 3">DRI-13</strain>
    </source>
</reference>
<feature type="domain" description="Putative Flp pilus-assembly TadG-like N-terminal" evidence="1">
    <location>
        <begin position="21"/>
        <end position="68"/>
    </location>
</feature>
<protein>
    <recommendedName>
        <fullName evidence="1">Putative Flp pilus-assembly TadG-like N-terminal domain-containing protein</fullName>
    </recommendedName>
</protein>
<dbReference type="Pfam" id="PF13400">
    <property type="entry name" value="Tad"/>
    <property type="match status" value="1"/>
</dbReference>
<evidence type="ECO:0000313" key="3">
    <source>
        <dbReference type="Proteomes" id="UP000515847"/>
    </source>
</evidence>
<accession>A0A7G6E4C0</accession>
<keyword evidence="3" id="KW-1185">Reference proteome</keyword>
<sequence length="314" mass="34085">MKRNALRLSQLFRKMIGEERGSALVLIALALTVLLSSVALVTDVGIIFLNRIQVANAADAAALAGVQALPDDKTRAELLAEEYGVKNNVPDIVVEVTEDRREIKVTAQRTTNLLFARVMGHNSTLAQAQARVKLEPLTGVKGIVPLGIEEQVLIFGETYILKYAAGSEPGGEYHSGWLGILALQGPGAKLYEEDLMYGFDQEVKVGDLLNIQTGNISGKTQSGVQYRIDRCKHTPACTPDHYEKDCPKILLVPMIKPYNSKQVQVMGFAAFLVEAVAGMGNENYITGQFLYHTISGASSPTGPDNGIYAPRLIQ</sequence>
<organism evidence="2 3">
    <name type="scientific">Thermanaerosceptrum fracticalcis</name>
    <dbReference type="NCBI Taxonomy" id="1712410"/>
    <lineage>
        <taxon>Bacteria</taxon>
        <taxon>Bacillati</taxon>
        <taxon>Bacillota</taxon>
        <taxon>Clostridia</taxon>
        <taxon>Eubacteriales</taxon>
        <taxon>Peptococcaceae</taxon>
        <taxon>Thermanaerosceptrum</taxon>
    </lineage>
</organism>
<dbReference type="RefSeq" id="WP_034420366.1">
    <property type="nucleotide sequence ID" value="NZ_CP045798.1"/>
</dbReference>
<dbReference type="OrthoDB" id="5447051at2"/>
<evidence type="ECO:0000259" key="1">
    <source>
        <dbReference type="Pfam" id="PF13400"/>
    </source>
</evidence>